<dbReference type="PANTHER" id="PTHR10783:SF46">
    <property type="entry name" value="PROTEIN ERD1 HOMOLOG 2"/>
    <property type="match status" value="1"/>
</dbReference>
<feature type="domain" description="SPX" evidence="1">
    <location>
        <begin position="1"/>
        <end position="142"/>
    </location>
</feature>
<dbReference type="CDD" id="cd14447">
    <property type="entry name" value="SPX"/>
    <property type="match status" value="1"/>
</dbReference>
<name>A0A151Z819_TIELA</name>
<accession>A0A151Z819</accession>
<gene>
    <name evidence="2" type="ORF">DLAC_08685</name>
</gene>
<keyword evidence="3" id="KW-1185">Reference proteome</keyword>
<reference evidence="2 3" key="1">
    <citation type="submission" date="2015-12" db="EMBL/GenBank/DDBJ databases">
        <title>Dictyostelia acquired genes for synthesis and detection of signals that induce cell-type specialization by lateral gene transfer from prokaryotes.</title>
        <authorList>
            <person name="Gloeckner G."/>
            <person name="Schaap P."/>
        </authorList>
    </citation>
    <scope>NUCLEOTIDE SEQUENCE [LARGE SCALE GENOMIC DNA]</scope>
    <source>
        <strain evidence="2 3">TK</strain>
    </source>
</reference>
<sequence length="191" mass="22814">MKFGKYLRNNTLSKWEDKYLDYKELKKLLMDMCNQQELESRKFQPVQQPQMNSKINLNSKFIFHVWDEFNKVDKFVQSQEGDIILKSKYLESSKRDAPMIISTMKDLEDLITFIKLNLEGFRKILKKFDKKTKTTLGSEYYNNMIVNHIQAKISILYHFNEKFLRIYSNQFGDPSLLKTSEDQAVFSFSEE</sequence>
<dbReference type="Proteomes" id="UP000076078">
    <property type="component" value="Unassembled WGS sequence"/>
</dbReference>
<proteinExistence type="predicted"/>
<dbReference type="PANTHER" id="PTHR10783">
    <property type="entry name" value="XENOTROPIC AND POLYTROPIC RETROVIRUS RECEPTOR 1-RELATED"/>
    <property type="match status" value="1"/>
</dbReference>
<dbReference type="AlphaFoldDB" id="A0A151Z819"/>
<dbReference type="PROSITE" id="PS51382">
    <property type="entry name" value="SPX"/>
    <property type="match status" value="1"/>
</dbReference>
<dbReference type="GO" id="GO:0005737">
    <property type="term" value="C:cytoplasm"/>
    <property type="evidence" value="ECO:0007669"/>
    <property type="project" value="TreeGrafter"/>
</dbReference>
<dbReference type="STRING" id="361077.A0A151Z819"/>
<dbReference type="OMA" id="GHEYFKN"/>
<protein>
    <recommendedName>
        <fullName evidence="1">SPX domain-containing protein</fullName>
    </recommendedName>
</protein>
<dbReference type="Pfam" id="PF03105">
    <property type="entry name" value="SPX"/>
    <property type="match status" value="2"/>
</dbReference>
<comment type="caution">
    <text evidence="2">The sequence shown here is derived from an EMBL/GenBank/DDBJ whole genome shotgun (WGS) entry which is preliminary data.</text>
</comment>
<organism evidence="2 3">
    <name type="scientific">Tieghemostelium lacteum</name>
    <name type="common">Slime mold</name>
    <name type="synonym">Dictyostelium lacteum</name>
    <dbReference type="NCBI Taxonomy" id="361077"/>
    <lineage>
        <taxon>Eukaryota</taxon>
        <taxon>Amoebozoa</taxon>
        <taxon>Evosea</taxon>
        <taxon>Eumycetozoa</taxon>
        <taxon>Dictyostelia</taxon>
        <taxon>Dictyosteliales</taxon>
        <taxon>Raperosteliaceae</taxon>
        <taxon>Tieghemostelium</taxon>
    </lineage>
</organism>
<evidence type="ECO:0000313" key="2">
    <source>
        <dbReference type="EMBL" id="KYQ90100.1"/>
    </source>
</evidence>
<dbReference type="EMBL" id="LODT01000037">
    <property type="protein sequence ID" value="KYQ90100.1"/>
    <property type="molecule type" value="Genomic_DNA"/>
</dbReference>
<dbReference type="OrthoDB" id="5588846at2759"/>
<evidence type="ECO:0000259" key="1">
    <source>
        <dbReference type="PROSITE" id="PS51382"/>
    </source>
</evidence>
<dbReference type="InParanoid" id="A0A151Z819"/>
<evidence type="ECO:0000313" key="3">
    <source>
        <dbReference type="Proteomes" id="UP000076078"/>
    </source>
</evidence>
<dbReference type="InterPro" id="IPR004331">
    <property type="entry name" value="SPX_dom"/>
</dbReference>